<dbReference type="PANTHER" id="PTHR31618">
    <property type="entry name" value="MECHANOSENSITIVE ION CHANNEL PROTEIN 5"/>
    <property type="match status" value="1"/>
</dbReference>
<dbReference type="Proteomes" id="UP000003163">
    <property type="component" value="Unassembled WGS sequence"/>
</dbReference>
<keyword evidence="4" id="KW-0106">Calcium</keyword>
<comment type="similarity">
    <text evidence="2">Belongs to the MscS (TC 1.A.23) family.</text>
</comment>
<dbReference type="Pfam" id="PF00924">
    <property type="entry name" value="MS_channel_2nd"/>
    <property type="match status" value="1"/>
</dbReference>
<gene>
    <name evidence="9" type="ORF">EDEG_00502</name>
</gene>
<evidence type="ECO:0000313" key="9">
    <source>
        <dbReference type="EMBL" id="EJW01317.1"/>
    </source>
</evidence>
<dbReference type="SUPFAM" id="SSF50182">
    <property type="entry name" value="Sm-like ribonucleoproteins"/>
    <property type="match status" value="1"/>
</dbReference>
<evidence type="ECO:0000256" key="2">
    <source>
        <dbReference type="ARBA" id="ARBA00008017"/>
    </source>
</evidence>
<dbReference type="InterPro" id="IPR016688">
    <property type="entry name" value="MscS-like_plants/fungi"/>
</dbReference>
<dbReference type="OrthoDB" id="544685at2759"/>
<dbReference type="HOGENOM" id="CLU_032061_0_0_1"/>
<reference evidence="10" key="2">
    <citation type="submission" date="2015-07" db="EMBL/GenBank/DDBJ databases">
        <title>Contrasting host-pathogen interactions and genome evolution in two generalist and specialist microsporidian pathogens of mosquitoes.</title>
        <authorList>
            <consortium name="The Broad Institute Genomics Platform"/>
            <consortium name="The Broad Institute Genome Sequencing Center for Infectious Disease"/>
            <person name="Cuomo C.A."/>
            <person name="Sanscrainte N.D."/>
            <person name="Goldberg J.M."/>
            <person name="Heiman D."/>
            <person name="Young S."/>
            <person name="Zeng Q."/>
            <person name="Becnel J.J."/>
            <person name="Birren B.W."/>
        </authorList>
    </citation>
    <scope>NUCLEOTIDE SEQUENCE [LARGE SCALE GENOMIC DNA]</scope>
    <source>
        <strain evidence="10">USNM 41457</strain>
    </source>
</reference>
<proteinExistence type="inferred from homology"/>
<dbReference type="InterPro" id="IPR010920">
    <property type="entry name" value="LSM_dom_sf"/>
</dbReference>
<dbReference type="InParanoid" id="J9DIW0"/>
<feature type="transmembrane region" description="Helical" evidence="7">
    <location>
        <begin position="373"/>
        <end position="396"/>
    </location>
</feature>
<keyword evidence="6 7" id="KW-0472">Membrane</keyword>
<dbReference type="InterPro" id="IPR023408">
    <property type="entry name" value="MscS_beta-dom_sf"/>
</dbReference>
<protein>
    <recommendedName>
        <fullName evidence="8">EF-hand domain-containing protein</fullName>
    </recommendedName>
</protein>
<dbReference type="SUPFAM" id="SSF47473">
    <property type="entry name" value="EF-hand"/>
    <property type="match status" value="1"/>
</dbReference>
<dbReference type="GO" id="GO:0008381">
    <property type="term" value="F:mechanosensitive monoatomic ion channel activity"/>
    <property type="evidence" value="ECO:0007669"/>
    <property type="project" value="TreeGrafter"/>
</dbReference>
<dbReference type="InterPro" id="IPR018247">
    <property type="entry name" value="EF_Hand_1_Ca_BS"/>
</dbReference>
<evidence type="ECO:0000256" key="1">
    <source>
        <dbReference type="ARBA" id="ARBA00004141"/>
    </source>
</evidence>
<evidence type="ECO:0000256" key="7">
    <source>
        <dbReference type="SAM" id="Phobius"/>
    </source>
</evidence>
<dbReference type="GO" id="GO:0005509">
    <property type="term" value="F:calcium ion binding"/>
    <property type="evidence" value="ECO:0007669"/>
    <property type="project" value="InterPro"/>
</dbReference>
<dbReference type="PANTHER" id="PTHR31618:SF1">
    <property type="entry name" value="EF-HAND DOMAIN-CONTAINING PROTEIN"/>
    <property type="match status" value="1"/>
</dbReference>
<dbReference type="InterPro" id="IPR006685">
    <property type="entry name" value="MscS_channel_2nd"/>
</dbReference>
<feature type="transmembrane region" description="Helical" evidence="7">
    <location>
        <begin position="72"/>
        <end position="96"/>
    </location>
</feature>
<evidence type="ECO:0000259" key="8">
    <source>
        <dbReference type="PROSITE" id="PS50222"/>
    </source>
</evidence>
<dbReference type="PROSITE" id="PS00018">
    <property type="entry name" value="EF_HAND_1"/>
    <property type="match status" value="1"/>
</dbReference>
<sequence length="557" mass="64649">METDTFDWYTDANEYENVEYKPEIIKKSLTEKFYDFMLYFCNYIATFAGIAVLFRYIFFFKRTEIDGISLDTILLCIVIHLGSLSLITYVIVFVSFLTRRLASEKFQKTMSGAYRWLALSLWYLINLYMVGLIEKDIKHYYLVTVAYLQSGLLGSITFTSVNIMLEYFCEYFIAKSLFTKMKDVNSREMILNRLKNFCFDLTEDGSTQTIENDCTFLGLFNFKKDINNSRSLIEEEIIDLRKAEDTAPGDVYFRKPQLESVAEAKSLAKDIFYKVTDGEERMSFDSFARIFPSTQIAIQSFMYFDTDDDRKITKKDFRDTIIQFYVDRINLEKNFITAKGFVDILGDCLRIVVFIFLIFAWLIIFGVPLKELLALVLSSALMLNFAASGIAVDLYYNLMMLLSHPFDVGDDIIIDNIEYKVFQIGLTSSSFLTKHGGKIKILNSVLWKKTLVNMSRAPEKILAFEFSLPSDINPVKLNIFKSKIHQFLKSRPYDFYEIFSLESNSETHINIDKLECALILRGKSYKTKAKKFTLRVDVIKMLNEVIDDLNISAKRLS</sequence>
<dbReference type="EMBL" id="AFBI03000005">
    <property type="protein sequence ID" value="EJW01317.1"/>
    <property type="molecule type" value="Genomic_DNA"/>
</dbReference>
<dbReference type="InterPro" id="IPR011992">
    <property type="entry name" value="EF-hand-dom_pair"/>
</dbReference>
<dbReference type="OMA" id="NMTRAPE"/>
<comment type="subcellular location">
    <subcellularLocation>
        <location evidence="1">Membrane</location>
        <topology evidence="1">Multi-pass membrane protein</topology>
    </subcellularLocation>
</comment>
<dbReference type="Gene3D" id="2.30.30.60">
    <property type="match status" value="1"/>
</dbReference>
<accession>J9DIW0</accession>
<dbReference type="InterPro" id="IPR002048">
    <property type="entry name" value="EF_hand_dom"/>
</dbReference>
<keyword evidence="5 7" id="KW-1133">Transmembrane helix</keyword>
<dbReference type="PROSITE" id="PS50222">
    <property type="entry name" value="EF_HAND_2"/>
    <property type="match status" value="1"/>
</dbReference>
<dbReference type="VEuPathDB" id="MicrosporidiaDB:EDEG_00502"/>
<keyword evidence="3 7" id="KW-0812">Transmembrane</keyword>
<organism evidence="9 10">
    <name type="scientific">Edhazardia aedis (strain USNM 41457)</name>
    <name type="common">Microsporidian parasite</name>
    <dbReference type="NCBI Taxonomy" id="1003232"/>
    <lineage>
        <taxon>Eukaryota</taxon>
        <taxon>Fungi</taxon>
        <taxon>Fungi incertae sedis</taxon>
        <taxon>Microsporidia</taxon>
        <taxon>Edhazardia</taxon>
    </lineage>
</organism>
<feature type="transmembrane region" description="Helical" evidence="7">
    <location>
        <begin position="348"/>
        <end position="367"/>
    </location>
</feature>
<dbReference type="GO" id="GO:0006820">
    <property type="term" value="P:monoatomic anion transport"/>
    <property type="evidence" value="ECO:0007669"/>
    <property type="project" value="TreeGrafter"/>
</dbReference>
<feature type="transmembrane region" description="Helical" evidence="7">
    <location>
        <begin position="116"/>
        <end position="133"/>
    </location>
</feature>
<comment type="caution">
    <text evidence="9">The sequence shown here is derived from an EMBL/GenBank/DDBJ whole genome shotgun (WGS) entry which is preliminary data.</text>
</comment>
<evidence type="ECO:0000256" key="5">
    <source>
        <dbReference type="ARBA" id="ARBA00022989"/>
    </source>
</evidence>
<reference evidence="9 10" key="1">
    <citation type="submission" date="2011-08" db="EMBL/GenBank/DDBJ databases">
        <authorList>
            <person name="Liu Z.J."/>
            <person name="Shi F.L."/>
            <person name="Lu J.Q."/>
            <person name="Li M."/>
            <person name="Wang Z.L."/>
        </authorList>
    </citation>
    <scope>NUCLEOTIDE SEQUENCE [LARGE SCALE GENOMIC DNA]</scope>
    <source>
        <strain evidence="9 10">USNM 41457</strain>
    </source>
</reference>
<dbReference type="AlphaFoldDB" id="J9DIW0"/>
<evidence type="ECO:0000256" key="4">
    <source>
        <dbReference type="ARBA" id="ARBA00022837"/>
    </source>
</evidence>
<dbReference type="GO" id="GO:0005886">
    <property type="term" value="C:plasma membrane"/>
    <property type="evidence" value="ECO:0007669"/>
    <property type="project" value="TreeGrafter"/>
</dbReference>
<feature type="transmembrane region" description="Helical" evidence="7">
    <location>
        <begin position="139"/>
        <end position="165"/>
    </location>
</feature>
<evidence type="ECO:0000256" key="3">
    <source>
        <dbReference type="ARBA" id="ARBA00022692"/>
    </source>
</evidence>
<name>J9DIW0_EDHAE</name>
<feature type="domain" description="EF-hand" evidence="8">
    <location>
        <begin position="292"/>
        <end position="327"/>
    </location>
</feature>
<evidence type="ECO:0000313" key="10">
    <source>
        <dbReference type="Proteomes" id="UP000003163"/>
    </source>
</evidence>
<keyword evidence="10" id="KW-1185">Reference proteome</keyword>
<feature type="transmembrane region" description="Helical" evidence="7">
    <location>
        <begin position="36"/>
        <end position="60"/>
    </location>
</feature>
<evidence type="ECO:0000256" key="6">
    <source>
        <dbReference type="ARBA" id="ARBA00023136"/>
    </source>
</evidence>